<dbReference type="GO" id="GO:0008684">
    <property type="term" value="F:2-oxopent-4-enoate hydratase activity"/>
    <property type="evidence" value="ECO:0007669"/>
    <property type="project" value="TreeGrafter"/>
</dbReference>
<evidence type="ECO:0000313" key="3">
    <source>
        <dbReference type="EMBL" id="TXC90654.1"/>
    </source>
</evidence>
<dbReference type="InterPro" id="IPR050772">
    <property type="entry name" value="Hydratase-Decarb/MhpD_sf"/>
</dbReference>
<reference evidence="3 4" key="1">
    <citation type="journal article" date="2005" name="Int. J. Syst. Evol. Microbiol.">
        <title>Bacillus litoralis sp. nov., isolated from a tidal flat of the Yellow Sea in Korea.</title>
        <authorList>
            <person name="Yoon J.H."/>
            <person name="Oh T.K."/>
        </authorList>
    </citation>
    <scope>NUCLEOTIDE SEQUENCE [LARGE SCALE GENOMIC DNA]</scope>
    <source>
        <strain evidence="3 4">SW-211</strain>
    </source>
</reference>
<evidence type="ECO:0000259" key="2">
    <source>
        <dbReference type="Pfam" id="PF01557"/>
    </source>
</evidence>
<dbReference type="PANTHER" id="PTHR30143">
    <property type="entry name" value="ACID HYDRATASE"/>
    <property type="match status" value="1"/>
</dbReference>
<feature type="domain" description="Fumarylacetoacetase-like C-terminal" evidence="2">
    <location>
        <begin position="73"/>
        <end position="258"/>
    </location>
</feature>
<dbReference type="EMBL" id="VOQF01000006">
    <property type="protein sequence ID" value="TXC90654.1"/>
    <property type="molecule type" value="Genomic_DNA"/>
</dbReference>
<dbReference type="AlphaFoldDB" id="A0A5C6W2W1"/>
<dbReference type="Proteomes" id="UP000321363">
    <property type="component" value="Unassembled WGS sequence"/>
</dbReference>
<dbReference type="OrthoDB" id="9792137at2"/>
<evidence type="ECO:0000313" key="4">
    <source>
        <dbReference type="Proteomes" id="UP000321363"/>
    </source>
</evidence>
<accession>A0A5C6W2W1</accession>
<dbReference type="PANTHER" id="PTHR30143:SF0">
    <property type="entry name" value="2-KETO-4-PENTENOATE HYDRATASE"/>
    <property type="match status" value="1"/>
</dbReference>
<name>A0A5C6W2W1_9BACI</name>
<dbReference type="SUPFAM" id="SSF56529">
    <property type="entry name" value="FAH"/>
    <property type="match status" value="1"/>
</dbReference>
<dbReference type="Pfam" id="PF01557">
    <property type="entry name" value="FAA_hydrolase"/>
    <property type="match status" value="1"/>
</dbReference>
<dbReference type="InterPro" id="IPR036663">
    <property type="entry name" value="Fumarylacetoacetase_C_sf"/>
</dbReference>
<dbReference type="Gene3D" id="3.90.850.10">
    <property type="entry name" value="Fumarylacetoacetase-like, C-terminal domain"/>
    <property type="match status" value="1"/>
</dbReference>
<gene>
    <name evidence="3" type="ORF">FS935_12140</name>
</gene>
<evidence type="ECO:0000256" key="1">
    <source>
        <dbReference type="ARBA" id="ARBA00023239"/>
    </source>
</evidence>
<organism evidence="3 4">
    <name type="scientific">Metabacillus litoralis</name>
    <dbReference type="NCBI Taxonomy" id="152268"/>
    <lineage>
        <taxon>Bacteria</taxon>
        <taxon>Bacillati</taxon>
        <taxon>Bacillota</taxon>
        <taxon>Bacilli</taxon>
        <taxon>Bacillales</taxon>
        <taxon>Bacillaceae</taxon>
        <taxon>Metabacillus</taxon>
    </lineage>
</organism>
<comment type="caution">
    <text evidence="3">The sequence shown here is derived from an EMBL/GenBank/DDBJ whole genome shotgun (WGS) entry which is preliminary data.</text>
</comment>
<keyword evidence="1" id="KW-0456">Lyase</keyword>
<sequence length="261" mass="28217">MNMSNKEIAKYLLEAESNRTDIKRITLDKSPNLTVEEAYLIQEELVNMKLEQGHSIIGPKMGLTSRAKMVQMNVEEPIYGYIFNNMVIQDGAEISLSDYIHPKVEAEIAFILGKDIEGPGITGAQVLAATDYVCGALEIIDSRYENFNFTLPDVIADNASSSRVVLGNRIRKPEELELDLVGTVLKINGVMKDLGAGAAVLGHPANSVAMLANMLHRKGEKLKAGQVILTGGITGAVQLSYGDHVTAKLDGLGEVSFSVGE</sequence>
<dbReference type="GO" id="GO:0005737">
    <property type="term" value="C:cytoplasm"/>
    <property type="evidence" value="ECO:0007669"/>
    <property type="project" value="TreeGrafter"/>
</dbReference>
<protein>
    <submittedName>
        <fullName evidence="3">4-oxalocrotonate decarboxylase</fullName>
    </submittedName>
</protein>
<proteinExistence type="predicted"/>
<dbReference type="InterPro" id="IPR011234">
    <property type="entry name" value="Fumarylacetoacetase-like_C"/>
</dbReference>
<keyword evidence="4" id="KW-1185">Reference proteome</keyword>